<name>A0A1E7XE34_9LACO</name>
<protein>
    <submittedName>
        <fullName evidence="4">Putative oxidoreductase</fullName>
        <ecNumber evidence="4">1.-.-.-</ecNumber>
    </submittedName>
</protein>
<dbReference type="InterPro" id="IPR002347">
    <property type="entry name" value="SDR_fam"/>
</dbReference>
<dbReference type="InterPro" id="IPR051911">
    <property type="entry name" value="SDR_oxidoreductase"/>
</dbReference>
<dbReference type="InterPro" id="IPR036291">
    <property type="entry name" value="NAD(P)-bd_dom_sf"/>
</dbReference>
<evidence type="ECO:0000313" key="5">
    <source>
        <dbReference type="Proteomes" id="UP000177010"/>
    </source>
</evidence>
<dbReference type="EC" id="1.-.-.-" evidence="4"/>
<dbReference type="STRING" id="481719.LASUN_08870"/>
<proteinExistence type="inferred from homology"/>
<reference evidence="4 5" key="1">
    <citation type="submission" date="2016-09" db="EMBL/GenBank/DDBJ databases">
        <title>Genome Sequence of Lactobacillus sunkii Strain CG01.</title>
        <authorList>
            <person name="Poehlein A."/>
            <person name="Gabris C."/>
            <person name="Bengelsdorf F.R."/>
            <person name="Duerre P."/>
            <person name="Daniel R."/>
        </authorList>
    </citation>
    <scope>NUCLEOTIDE SEQUENCE [LARGE SCALE GENOMIC DNA]</scope>
    <source>
        <strain evidence="4 5">CG_D</strain>
    </source>
</reference>
<dbReference type="RefSeq" id="WP_070367523.1">
    <property type="nucleotide sequence ID" value="NZ_JAZHVW010000001.1"/>
</dbReference>
<dbReference type="EMBL" id="MIQE01000010">
    <property type="protein sequence ID" value="OFA11278.1"/>
    <property type="molecule type" value="Genomic_DNA"/>
</dbReference>
<organism evidence="4 5">
    <name type="scientific">Lentilactobacillus sunkii</name>
    <dbReference type="NCBI Taxonomy" id="481719"/>
    <lineage>
        <taxon>Bacteria</taxon>
        <taxon>Bacillati</taxon>
        <taxon>Bacillota</taxon>
        <taxon>Bacilli</taxon>
        <taxon>Lactobacillales</taxon>
        <taxon>Lactobacillaceae</taxon>
        <taxon>Lentilactobacillus</taxon>
    </lineage>
</organism>
<dbReference type="CDD" id="cd05374">
    <property type="entry name" value="17beta-HSD-like_SDR_c"/>
    <property type="match status" value="1"/>
</dbReference>
<comment type="similarity">
    <text evidence="1 3">Belongs to the short-chain dehydrogenases/reductases (SDR) family.</text>
</comment>
<dbReference type="Gene3D" id="3.40.50.720">
    <property type="entry name" value="NAD(P)-binding Rossmann-like Domain"/>
    <property type="match status" value="1"/>
</dbReference>
<comment type="caution">
    <text evidence="4">The sequence shown here is derived from an EMBL/GenBank/DDBJ whole genome shotgun (WGS) entry which is preliminary data.</text>
</comment>
<evidence type="ECO:0000313" key="4">
    <source>
        <dbReference type="EMBL" id="OFA11278.1"/>
    </source>
</evidence>
<evidence type="ECO:0000256" key="1">
    <source>
        <dbReference type="ARBA" id="ARBA00006484"/>
    </source>
</evidence>
<evidence type="ECO:0000256" key="3">
    <source>
        <dbReference type="RuleBase" id="RU000363"/>
    </source>
</evidence>
<dbReference type="GO" id="GO:0016491">
    <property type="term" value="F:oxidoreductase activity"/>
    <property type="evidence" value="ECO:0007669"/>
    <property type="project" value="UniProtKB-KW"/>
</dbReference>
<dbReference type="PANTHER" id="PTHR43976">
    <property type="entry name" value="SHORT CHAIN DEHYDROGENASE"/>
    <property type="match status" value="1"/>
</dbReference>
<evidence type="ECO:0000256" key="2">
    <source>
        <dbReference type="ARBA" id="ARBA00023002"/>
    </source>
</evidence>
<dbReference type="PRINTS" id="PR00081">
    <property type="entry name" value="GDHRDH"/>
</dbReference>
<dbReference type="Proteomes" id="UP000177010">
    <property type="component" value="Unassembled WGS sequence"/>
</dbReference>
<dbReference type="Pfam" id="PF00106">
    <property type="entry name" value="adh_short"/>
    <property type="match status" value="1"/>
</dbReference>
<accession>A0A1E7XE34</accession>
<dbReference type="SUPFAM" id="SSF51735">
    <property type="entry name" value="NAD(P)-binding Rossmann-fold domains"/>
    <property type="match status" value="1"/>
</dbReference>
<keyword evidence="2 4" id="KW-0560">Oxidoreductase</keyword>
<gene>
    <name evidence="4" type="ORF">LASUN_08870</name>
</gene>
<sequence length="268" mass="29604">MKKVAIVTGASSGIGLESAKMLQKRGYQVIGGARHVEKMQSLVEMGGQAHQLDVTNESSLTEFVDFVLKHYGRVDVLINSAGYGSFGALEEVSIEEAKNQFDVNLFGLVRLIQLVLPTMRAQHSGRIINISSLAGLMYTGLGGWYHISKHALETMSDILRLEVKQFGVDVVVVEPGNTATRWQKIPVDKLLTVTPENSPYRSMAINLAKSLKNSNATTSDVAAVILKAVTSKKPKLRYQIKFQEYLTAKLLKLIPDQIQDKIVMRLFS</sequence>
<dbReference type="PANTHER" id="PTHR43976:SF16">
    <property type="entry name" value="SHORT-CHAIN DEHYDROGENASE_REDUCTASE FAMILY PROTEIN"/>
    <property type="match status" value="1"/>
</dbReference>
<dbReference type="PRINTS" id="PR00080">
    <property type="entry name" value="SDRFAMILY"/>
</dbReference>
<dbReference type="NCBIfam" id="NF004826">
    <property type="entry name" value="PRK06182.1"/>
    <property type="match status" value="1"/>
</dbReference>
<dbReference type="AlphaFoldDB" id="A0A1E7XE34"/>